<gene>
    <name evidence="11" type="ORF">WICMUC_005614</name>
</gene>
<feature type="transmembrane region" description="Helical" evidence="9">
    <location>
        <begin position="142"/>
        <end position="161"/>
    </location>
</feature>
<dbReference type="AlphaFoldDB" id="A0A9P8P7G5"/>
<feature type="transmembrane region" description="Helical" evidence="9">
    <location>
        <begin position="346"/>
        <end position="364"/>
    </location>
</feature>
<dbReference type="InterPro" id="IPR003663">
    <property type="entry name" value="Sugar/inositol_transpt"/>
</dbReference>
<organism evidence="11 12">
    <name type="scientific">Wickerhamomyces mucosus</name>
    <dbReference type="NCBI Taxonomy" id="1378264"/>
    <lineage>
        <taxon>Eukaryota</taxon>
        <taxon>Fungi</taxon>
        <taxon>Dikarya</taxon>
        <taxon>Ascomycota</taxon>
        <taxon>Saccharomycotina</taxon>
        <taxon>Saccharomycetes</taxon>
        <taxon>Phaffomycetales</taxon>
        <taxon>Wickerhamomycetaceae</taxon>
        <taxon>Wickerhamomyces</taxon>
    </lineage>
</organism>
<comment type="similarity">
    <text evidence="2 7">Belongs to the major facilitator superfamily. Sugar transporter (TC 2.A.1.1) family.</text>
</comment>
<accession>A0A9P8P7G5</accession>
<feature type="transmembrane region" description="Helical" evidence="9">
    <location>
        <begin position="304"/>
        <end position="326"/>
    </location>
</feature>
<feature type="transmembrane region" description="Helical" evidence="9">
    <location>
        <begin position="212"/>
        <end position="231"/>
    </location>
</feature>
<comment type="subcellular location">
    <subcellularLocation>
        <location evidence="1">Membrane</location>
        <topology evidence="1">Multi-pass membrane protein</topology>
    </subcellularLocation>
</comment>
<keyword evidence="3 7" id="KW-0813">Transport</keyword>
<keyword evidence="12" id="KW-1185">Reference proteome</keyword>
<dbReference type="OrthoDB" id="6133115at2759"/>
<keyword evidence="6 9" id="KW-0472">Membrane</keyword>
<dbReference type="InterPro" id="IPR020846">
    <property type="entry name" value="MFS_dom"/>
</dbReference>
<evidence type="ECO:0000256" key="9">
    <source>
        <dbReference type="SAM" id="Phobius"/>
    </source>
</evidence>
<sequence length="533" mass="60235">MSDSSVDKNPQFSQIQTNNSTEDNLPEIDIRDFIRETRPFYKVPHLRILAFYVFVITLSSTTTGFDGSLLNGLQSTEYWSPAMGHPTGHVLGALSNGTIFGAILAAPFAPFFCDRYGRKISIYIGESLVIIGSVLQGASTNYAFFLCARIVLGFGGAFASLASPALISEIAYPLHRSASTISYNMCWYLGAVVAAVVTYLTRLIDNDYSWKIPSYLQAFFALVQLFILWACPESPRFLIAKGREDKAREILSKYHIGDSTNQRDLEFIDFEIKEIEASLEAEKLAGANSKYSDFWTRKTYRKRLFLVLFTSTMMQLSGNGLVSYYLNKVLNSIGITELKEQLEINMCLMIYNLVISLVICYVANYFKRRQLFITSVSGMLLTYVIWTILSAINQQRNFKDKSLGQGVLAMIFFYYLSYNIGLNGLPFLYLTEILPYSHRAKGLNIFIQNQQIVSVYNGFVNPIAMDAIEWKYYIVYCCILAIELIVVVLFYPETSGRTLEEVAEVFGDGEQTKVAAIYSVDDKRNSFEHVEVA</sequence>
<comment type="caution">
    <text evidence="11">The sequence shown here is derived from an EMBL/GenBank/DDBJ whole genome shotgun (WGS) entry which is preliminary data.</text>
</comment>
<keyword evidence="5 9" id="KW-1133">Transmembrane helix</keyword>
<dbReference type="InterPro" id="IPR005828">
    <property type="entry name" value="MFS_sugar_transport-like"/>
</dbReference>
<evidence type="ECO:0000256" key="6">
    <source>
        <dbReference type="ARBA" id="ARBA00023136"/>
    </source>
</evidence>
<dbReference type="InterPro" id="IPR050360">
    <property type="entry name" value="MFS_Sugar_Transporters"/>
</dbReference>
<feature type="transmembrane region" description="Helical" evidence="9">
    <location>
        <begin position="473"/>
        <end position="491"/>
    </location>
</feature>
<evidence type="ECO:0000256" key="5">
    <source>
        <dbReference type="ARBA" id="ARBA00022989"/>
    </source>
</evidence>
<evidence type="ECO:0000256" key="3">
    <source>
        <dbReference type="ARBA" id="ARBA00022448"/>
    </source>
</evidence>
<feature type="transmembrane region" description="Helical" evidence="9">
    <location>
        <begin position="181"/>
        <end position="200"/>
    </location>
</feature>
<dbReference type="FunFam" id="1.20.1250.20:FF:000134">
    <property type="entry name" value="MFS sugar transporter protein"/>
    <property type="match status" value="1"/>
</dbReference>
<name>A0A9P8P7G5_9ASCO</name>
<dbReference type="PROSITE" id="PS50850">
    <property type="entry name" value="MFS"/>
    <property type="match status" value="1"/>
</dbReference>
<feature type="transmembrane region" description="Helical" evidence="9">
    <location>
        <begin position="412"/>
        <end position="431"/>
    </location>
</feature>
<keyword evidence="4 9" id="KW-0812">Transmembrane</keyword>
<feature type="region of interest" description="Disordered" evidence="8">
    <location>
        <begin position="1"/>
        <end position="21"/>
    </location>
</feature>
<dbReference type="Pfam" id="PF00083">
    <property type="entry name" value="Sugar_tr"/>
    <property type="match status" value="1"/>
</dbReference>
<reference evidence="11" key="2">
    <citation type="submission" date="2021-01" db="EMBL/GenBank/DDBJ databases">
        <authorList>
            <person name="Schikora-Tamarit M.A."/>
        </authorList>
    </citation>
    <scope>NUCLEOTIDE SEQUENCE</scope>
    <source>
        <strain evidence="11">CBS6341</strain>
    </source>
</reference>
<evidence type="ECO:0000313" key="12">
    <source>
        <dbReference type="Proteomes" id="UP000769528"/>
    </source>
</evidence>
<dbReference type="PANTHER" id="PTHR48022:SF24">
    <property type="entry name" value="HEXOSE TRANSPORTER PROTEIN (AFU_ORTHOLOGUE AFUA_8G04480)"/>
    <property type="match status" value="1"/>
</dbReference>
<dbReference type="EMBL" id="JAEUBF010001424">
    <property type="protein sequence ID" value="KAH3666630.1"/>
    <property type="molecule type" value="Genomic_DNA"/>
</dbReference>
<evidence type="ECO:0000256" key="2">
    <source>
        <dbReference type="ARBA" id="ARBA00010992"/>
    </source>
</evidence>
<evidence type="ECO:0000256" key="1">
    <source>
        <dbReference type="ARBA" id="ARBA00004141"/>
    </source>
</evidence>
<dbReference type="SUPFAM" id="SSF103473">
    <property type="entry name" value="MFS general substrate transporter"/>
    <property type="match status" value="1"/>
</dbReference>
<dbReference type="GO" id="GO:0016020">
    <property type="term" value="C:membrane"/>
    <property type="evidence" value="ECO:0007669"/>
    <property type="project" value="UniProtKB-SubCell"/>
</dbReference>
<feature type="transmembrane region" description="Helical" evidence="9">
    <location>
        <begin position="48"/>
        <end position="70"/>
    </location>
</feature>
<protein>
    <recommendedName>
        <fullName evidence="10">Major facilitator superfamily (MFS) profile domain-containing protein</fullName>
    </recommendedName>
</protein>
<dbReference type="PANTHER" id="PTHR48022">
    <property type="entry name" value="PLASTIDIC GLUCOSE TRANSPORTER 4"/>
    <property type="match status" value="1"/>
</dbReference>
<dbReference type="InterPro" id="IPR036259">
    <property type="entry name" value="MFS_trans_sf"/>
</dbReference>
<proteinExistence type="inferred from homology"/>
<evidence type="ECO:0000313" key="11">
    <source>
        <dbReference type="EMBL" id="KAH3666630.1"/>
    </source>
</evidence>
<evidence type="ECO:0000256" key="8">
    <source>
        <dbReference type="SAM" id="MobiDB-lite"/>
    </source>
</evidence>
<feature type="transmembrane region" description="Helical" evidence="9">
    <location>
        <begin position="90"/>
        <end position="113"/>
    </location>
</feature>
<dbReference type="NCBIfam" id="TIGR00879">
    <property type="entry name" value="SP"/>
    <property type="match status" value="1"/>
</dbReference>
<dbReference type="Gene3D" id="1.20.1250.20">
    <property type="entry name" value="MFS general substrate transporter like domains"/>
    <property type="match status" value="1"/>
</dbReference>
<evidence type="ECO:0000256" key="7">
    <source>
        <dbReference type="RuleBase" id="RU003346"/>
    </source>
</evidence>
<dbReference type="Proteomes" id="UP000769528">
    <property type="component" value="Unassembled WGS sequence"/>
</dbReference>
<feature type="transmembrane region" description="Helical" evidence="9">
    <location>
        <begin position="371"/>
        <end position="392"/>
    </location>
</feature>
<feature type="transmembrane region" description="Helical" evidence="9">
    <location>
        <begin position="120"/>
        <end position="136"/>
    </location>
</feature>
<dbReference type="GO" id="GO:0005351">
    <property type="term" value="F:carbohydrate:proton symporter activity"/>
    <property type="evidence" value="ECO:0007669"/>
    <property type="project" value="TreeGrafter"/>
</dbReference>
<feature type="domain" description="Major facilitator superfamily (MFS) profile" evidence="10">
    <location>
        <begin position="52"/>
        <end position="495"/>
    </location>
</feature>
<evidence type="ECO:0000259" key="10">
    <source>
        <dbReference type="PROSITE" id="PS50850"/>
    </source>
</evidence>
<evidence type="ECO:0000256" key="4">
    <source>
        <dbReference type="ARBA" id="ARBA00022692"/>
    </source>
</evidence>
<reference evidence="11" key="1">
    <citation type="journal article" date="2021" name="Open Biol.">
        <title>Shared evolutionary footprints suggest mitochondrial oxidative damage underlies multiple complex I losses in fungi.</title>
        <authorList>
            <person name="Schikora-Tamarit M.A."/>
            <person name="Marcet-Houben M."/>
            <person name="Nosek J."/>
            <person name="Gabaldon T."/>
        </authorList>
    </citation>
    <scope>NUCLEOTIDE SEQUENCE</scope>
    <source>
        <strain evidence="11">CBS6341</strain>
    </source>
</reference>